<proteinExistence type="predicted"/>
<dbReference type="GO" id="GO:0046856">
    <property type="term" value="P:phosphatidylinositol dephosphorylation"/>
    <property type="evidence" value="ECO:0007669"/>
    <property type="project" value="InterPro"/>
</dbReference>
<dbReference type="SMART" id="SM00128">
    <property type="entry name" value="IPPc"/>
    <property type="match status" value="1"/>
</dbReference>
<dbReference type="InterPro" id="IPR046985">
    <property type="entry name" value="IP5"/>
</dbReference>
<dbReference type="Proteomes" id="UP000620104">
    <property type="component" value="Unassembled WGS sequence"/>
</dbReference>
<sequence>MSDLKLFASTYNLNTRGSSVTPTHLQHWLRPAFAGDDEAAAPDLVVIGVQELIPLHQSLSGFGASFIANFQNAIVAALDTLSASVYPSHSPTFASVAPRSDYRATFIGSIILLVFRNTQTLPQERLGRPSISRLGLGVGSNLGLNAWSSDCGGYGMGNKGAVGLRIPINRSEGQDYWETFTFVCAHLAAHDENLETRNANYRQILSSLLFAPSSSLDKPLQIWQTSHLVLLGDLNYRLTRAPTGLESALIDTARRGRETQTDPDLKKERQSLVALDTLKEQQAQGKAFDCLLEGDLTTFAPTYKRIVGQIDGYNKKRRPGYTDRILFASYRAKSNTQSELPELNAETSPLLARTTADHASNNDNTSQTRITAYNSIPDLTASDHKPVYAILFMPPPPSDAHDQFSTQHQTPFLAFPPSATVPAANSLSLGTRQVIATALDRCIGLLWYSAIILGAGNLPAGIFVELLLVLIGLTWWKGMW</sequence>
<dbReference type="Pfam" id="PF22669">
    <property type="entry name" value="Exo_endo_phos2"/>
    <property type="match status" value="1"/>
</dbReference>
<dbReference type="SUPFAM" id="SSF56219">
    <property type="entry name" value="DNase I-like"/>
    <property type="match status" value="1"/>
</dbReference>
<keyword evidence="4" id="KW-1185">Reference proteome</keyword>
<reference evidence="3" key="1">
    <citation type="submission" date="2020-07" db="EMBL/GenBank/DDBJ databases">
        <title>Draft Genome Sequence of a Deep-Sea Yeast, Naganishia (Cryptococcus) liquefaciens strain N6.</title>
        <authorList>
            <person name="Han Y.W."/>
            <person name="Kajitani R."/>
            <person name="Morimoto H."/>
            <person name="Parhat M."/>
            <person name="Tsubouchi H."/>
            <person name="Bakenova O."/>
            <person name="Ogata M."/>
            <person name="Argunhan B."/>
            <person name="Aoki R."/>
            <person name="Kajiwara S."/>
            <person name="Itoh T."/>
            <person name="Iwasaki H."/>
        </authorList>
    </citation>
    <scope>NUCLEOTIDE SEQUENCE</scope>
    <source>
        <strain evidence="3">N6</strain>
    </source>
</reference>
<dbReference type="InterPro" id="IPR036691">
    <property type="entry name" value="Endo/exonu/phosph_ase_sf"/>
</dbReference>
<keyword evidence="1" id="KW-0812">Transmembrane</keyword>
<keyword evidence="1" id="KW-1133">Transmembrane helix</keyword>
<dbReference type="GO" id="GO:0004439">
    <property type="term" value="F:phosphatidylinositol-4,5-bisphosphate 5-phosphatase activity"/>
    <property type="evidence" value="ECO:0007669"/>
    <property type="project" value="TreeGrafter"/>
</dbReference>
<dbReference type="AlphaFoldDB" id="A0A8H3TRH8"/>
<dbReference type="InterPro" id="IPR000300">
    <property type="entry name" value="IPPc"/>
</dbReference>
<dbReference type="PANTHER" id="PTHR11200">
    <property type="entry name" value="INOSITOL 5-PHOSPHATASE"/>
    <property type="match status" value="1"/>
</dbReference>
<name>A0A8H3TRH8_9TREE</name>
<feature type="domain" description="Inositol polyphosphate-related phosphatase" evidence="2">
    <location>
        <begin position="2"/>
        <end position="399"/>
    </location>
</feature>
<dbReference type="Gene3D" id="3.60.10.10">
    <property type="entry name" value="Endonuclease/exonuclease/phosphatase"/>
    <property type="match status" value="1"/>
</dbReference>
<protein>
    <recommendedName>
        <fullName evidence="2">Inositol polyphosphate-related phosphatase domain-containing protein</fullName>
    </recommendedName>
</protein>
<accession>A0A8H3TRH8</accession>
<evidence type="ECO:0000259" key="2">
    <source>
        <dbReference type="SMART" id="SM00128"/>
    </source>
</evidence>
<comment type="caution">
    <text evidence="3">The sequence shown here is derived from an EMBL/GenBank/DDBJ whole genome shotgun (WGS) entry which is preliminary data.</text>
</comment>
<evidence type="ECO:0000313" key="3">
    <source>
        <dbReference type="EMBL" id="GHJ85649.1"/>
    </source>
</evidence>
<keyword evidence="1" id="KW-0472">Membrane</keyword>
<evidence type="ECO:0000256" key="1">
    <source>
        <dbReference type="SAM" id="Phobius"/>
    </source>
</evidence>
<dbReference type="PANTHER" id="PTHR11200:SF286">
    <property type="entry name" value="5-PHOSPHATASE, PUTATIVE (AFU_ORTHOLOGUE AFUA_5G07600)-RELATED"/>
    <property type="match status" value="1"/>
</dbReference>
<feature type="transmembrane region" description="Helical" evidence="1">
    <location>
        <begin position="445"/>
        <end position="476"/>
    </location>
</feature>
<organism evidence="3 4">
    <name type="scientific">Naganishia liquefaciens</name>
    <dbReference type="NCBI Taxonomy" id="104408"/>
    <lineage>
        <taxon>Eukaryota</taxon>
        <taxon>Fungi</taxon>
        <taxon>Dikarya</taxon>
        <taxon>Basidiomycota</taxon>
        <taxon>Agaricomycotina</taxon>
        <taxon>Tremellomycetes</taxon>
        <taxon>Filobasidiales</taxon>
        <taxon>Filobasidiaceae</taxon>
        <taxon>Naganishia</taxon>
    </lineage>
</organism>
<dbReference type="EMBL" id="BLZA01000013">
    <property type="protein sequence ID" value="GHJ85649.1"/>
    <property type="molecule type" value="Genomic_DNA"/>
</dbReference>
<dbReference type="OrthoDB" id="62798at2759"/>
<evidence type="ECO:0000313" key="4">
    <source>
        <dbReference type="Proteomes" id="UP000620104"/>
    </source>
</evidence>
<gene>
    <name evidence="3" type="ORF">NliqN6_2051</name>
</gene>